<dbReference type="InterPro" id="IPR013022">
    <property type="entry name" value="Xyl_isomerase-like_TIM-brl"/>
</dbReference>
<feature type="compositionally biased region" description="Acidic residues" evidence="9">
    <location>
        <begin position="541"/>
        <end position="550"/>
    </location>
</feature>
<dbReference type="InterPro" id="IPR036237">
    <property type="entry name" value="Xyl_isomerase-like_sf"/>
</dbReference>
<dbReference type="Proteomes" id="UP000188318">
    <property type="component" value="Unassembled WGS sequence"/>
</dbReference>
<dbReference type="GO" id="GO:0005739">
    <property type="term" value="C:mitochondrion"/>
    <property type="evidence" value="ECO:0007669"/>
    <property type="project" value="TreeGrafter"/>
</dbReference>
<dbReference type="GO" id="GO:0003677">
    <property type="term" value="F:DNA binding"/>
    <property type="evidence" value="ECO:0007669"/>
    <property type="project" value="InterPro"/>
</dbReference>
<dbReference type="PROSITE" id="PS00730">
    <property type="entry name" value="AP_NUCLEASE_F2_2"/>
    <property type="match status" value="1"/>
</dbReference>
<dbReference type="PANTHER" id="PTHR21445">
    <property type="entry name" value="ENDONUCLEASE IV ENDODEOXYRIBONUCLEASE IV"/>
    <property type="match status" value="1"/>
</dbReference>
<dbReference type="HAMAP" id="MF_00152">
    <property type="entry name" value="Nfo"/>
    <property type="match status" value="1"/>
</dbReference>
<feature type="compositionally biased region" description="Low complexity" evidence="9">
    <location>
        <begin position="64"/>
        <end position="73"/>
    </location>
</feature>
<keyword evidence="6" id="KW-0378">Hydrolase</keyword>
<evidence type="ECO:0000256" key="7">
    <source>
        <dbReference type="ARBA" id="ARBA00022833"/>
    </source>
</evidence>
<dbReference type="EMBL" id="KV907495">
    <property type="protein sequence ID" value="OOF99125.1"/>
    <property type="molecule type" value="Genomic_DNA"/>
</dbReference>
<sequence length="557" mass="60923">MPPRGTRKAASTAVATEPPRSPEPSGAGANKRKQDESQEQSSPLRRSKRGKPVATQSPSDKPTTRTAPTPSAAEIPKTTPRKSRAGKIVSVKKEVEKEDDVLAKAEVVDDGVAKEEDVDEKPTVKAKATRKRKTKEEVEMVPLRARTQGLRMCVGAHVSAAKGVFNAIHNSTHIGGNAFALFLKSQRKWDNPPLQDDHRDQFRSLCTEHKYDAAQHILPHGSYLVNLAQEDKAKAKQAYDAFLDDLRRCEALGINLYNFHPGSANQSSVPDALSRLASALTNALRATTTVIPVLETMCGHGTTIGGYLHEFRDIIAQIPKEYHHRIGICIDTCHSFAAGYDLVTPAGFKAFMQEFDDTIGLQHLRALHLNDSKAPKGSKRDLHANIGTGFLGLRAFHNVMNEPRFQNLPMILETPIDRPESPSSPKKKPTKKPNPTSSSSAAAAAKLVADPSVWATEIALLESLIGMDPEGEEFRALEAKLSEEGREMREKQQEQYERKLATEEKKKTKAPVKKKGQKTLMEMMNGAGKTKKGKAVKGDDSGGEGSDDEGCQSHAED</sequence>
<evidence type="ECO:0000259" key="10">
    <source>
        <dbReference type="Pfam" id="PF01261"/>
    </source>
</evidence>
<name>A0A1R3RX95_ASPC5</name>
<dbReference type="OrthoDB" id="7663182at2759"/>
<evidence type="ECO:0000256" key="9">
    <source>
        <dbReference type="SAM" id="MobiDB-lite"/>
    </source>
</evidence>
<dbReference type="CDD" id="cd00019">
    <property type="entry name" value="AP2Ec"/>
    <property type="match status" value="1"/>
</dbReference>
<dbReference type="SMART" id="SM00518">
    <property type="entry name" value="AP2Ec"/>
    <property type="match status" value="1"/>
</dbReference>
<gene>
    <name evidence="11" type="ORF">ASPCADRAFT_204786</name>
</gene>
<evidence type="ECO:0000256" key="2">
    <source>
        <dbReference type="ARBA" id="ARBA00005340"/>
    </source>
</evidence>
<dbReference type="PROSITE" id="PS00731">
    <property type="entry name" value="AP_NUCLEASE_F2_3"/>
    <property type="match status" value="1"/>
</dbReference>
<keyword evidence="7" id="KW-0862">Zinc</keyword>
<dbReference type="VEuPathDB" id="FungiDB:ASPCADRAFT_204786"/>
<feature type="compositionally biased region" description="Basic residues" evidence="9">
    <location>
        <begin position="507"/>
        <end position="517"/>
    </location>
</feature>
<evidence type="ECO:0000256" key="1">
    <source>
        <dbReference type="ARBA" id="ARBA00001947"/>
    </source>
</evidence>
<keyword evidence="4" id="KW-0479">Metal-binding</keyword>
<keyword evidence="5" id="KW-0227">DNA damage</keyword>
<dbReference type="GO" id="GO:0005634">
    <property type="term" value="C:nucleus"/>
    <property type="evidence" value="ECO:0007669"/>
    <property type="project" value="TreeGrafter"/>
</dbReference>
<feature type="compositionally biased region" description="Low complexity" evidence="9">
    <location>
        <begin position="433"/>
        <end position="443"/>
    </location>
</feature>
<feature type="compositionally biased region" description="Basic and acidic residues" evidence="9">
    <location>
        <begin position="483"/>
        <end position="506"/>
    </location>
</feature>
<dbReference type="GO" id="GO:0008270">
    <property type="term" value="F:zinc ion binding"/>
    <property type="evidence" value="ECO:0007669"/>
    <property type="project" value="InterPro"/>
</dbReference>
<evidence type="ECO:0000256" key="6">
    <source>
        <dbReference type="ARBA" id="ARBA00022801"/>
    </source>
</evidence>
<evidence type="ECO:0000256" key="8">
    <source>
        <dbReference type="ARBA" id="ARBA00023204"/>
    </source>
</evidence>
<dbReference type="FunFam" id="3.20.20.150:FF:000001">
    <property type="entry name" value="Probable endonuclease 4"/>
    <property type="match status" value="1"/>
</dbReference>
<dbReference type="PROSITE" id="PS51432">
    <property type="entry name" value="AP_NUCLEASE_F2_4"/>
    <property type="match status" value="1"/>
</dbReference>
<dbReference type="Gene3D" id="3.20.20.150">
    <property type="entry name" value="Divalent-metal-dependent TIM barrel enzymes"/>
    <property type="match status" value="1"/>
</dbReference>
<accession>A0A1R3RX95</accession>
<dbReference type="InterPro" id="IPR001719">
    <property type="entry name" value="AP_endonuc_2"/>
</dbReference>
<protein>
    <recommendedName>
        <fullName evidence="3">Apurinic-apyrimidinic endonuclease 1</fullName>
    </recommendedName>
</protein>
<dbReference type="NCBIfam" id="TIGR00587">
    <property type="entry name" value="nfo"/>
    <property type="match status" value="1"/>
</dbReference>
<organism evidence="11 12">
    <name type="scientific">Aspergillus carbonarius (strain ITEM 5010)</name>
    <dbReference type="NCBI Taxonomy" id="602072"/>
    <lineage>
        <taxon>Eukaryota</taxon>
        <taxon>Fungi</taxon>
        <taxon>Dikarya</taxon>
        <taxon>Ascomycota</taxon>
        <taxon>Pezizomycotina</taxon>
        <taxon>Eurotiomycetes</taxon>
        <taxon>Eurotiomycetidae</taxon>
        <taxon>Eurotiales</taxon>
        <taxon>Aspergillaceae</taxon>
        <taxon>Aspergillus</taxon>
        <taxon>Aspergillus subgen. Circumdati</taxon>
    </lineage>
</organism>
<comment type="similarity">
    <text evidence="2">Belongs to the AP endonuclease 2 family.</text>
</comment>
<evidence type="ECO:0000256" key="4">
    <source>
        <dbReference type="ARBA" id="ARBA00022723"/>
    </source>
</evidence>
<evidence type="ECO:0000313" key="11">
    <source>
        <dbReference type="EMBL" id="OOF99125.1"/>
    </source>
</evidence>
<dbReference type="AlphaFoldDB" id="A0A1R3RX95"/>
<feature type="region of interest" description="Disordered" evidence="9">
    <location>
        <begin position="483"/>
        <end position="557"/>
    </location>
</feature>
<dbReference type="PANTHER" id="PTHR21445:SF0">
    <property type="entry name" value="APURINIC-APYRIMIDINIC ENDONUCLEASE"/>
    <property type="match status" value="1"/>
</dbReference>
<dbReference type="OMA" id="DEGCQSH"/>
<comment type="cofactor">
    <cofactor evidence="1">
        <name>Zn(2+)</name>
        <dbReference type="ChEBI" id="CHEBI:29105"/>
    </cofactor>
</comment>
<dbReference type="Pfam" id="PF01261">
    <property type="entry name" value="AP_endonuc_2"/>
    <property type="match status" value="1"/>
</dbReference>
<keyword evidence="8" id="KW-0234">DNA repair</keyword>
<evidence type="ECO:0000256" key="5">
    <source>
        <dbReference type="ARBA" id="ARBA00022763"/>
    </source>
</evidence>
<proteinExistence type="inferred from homology"/>
<dbReference type="SUPFAM" id="SSF51658">
    <property type="entry name" value="Xylose isomerase-like"/>
    <property type="match status" value="1"/>
</dbReference>
<feature type="region of interest" description="Disordered" evidence="9">
    <location>
        <begin position="1"/>
        <end position="90"/>
    </location>
</feature>
<evidence type="ECO:0000256" key="3">
    <source>
        <dbReference type="ARBA" id="ARBA00021759"/>
    </source>
</evidence>
<reference evidence="12" key="1">
    <citation type="journal article" date="2017" name="Genome Biol.">
        <title>Comparative genomics reveals high biological diversity and specific adaptations in the industrially and medically important fungal genus Aspergillus.</title>
        <authorList>
            <person name="de Vries R.P."/>
            <person name="Riley R."/>
            <person name="Wiebenga A."/>
            <person name="Aguilar-Osorio G."/>
            <person name="Amillis S."/>
            <person name="Uchima C.A."/>
            <person name="Anderluh G."/>
            <person name="Asadollahi M."/>
            <person name="Askin M."/>
            <person name="Barry K."/>
            <person name="Battaglia E."/>
            <person name="Bayram O."/>
            <person name="Benocci T."/>
            <person name="Braus-Stromeyer S.A."/>
            <person name="Caldana C."/>
            <person name="Canovas D."/>
            <person name="Cerqueira G.C."/>
            <person name="Chen F."/>
            <person name="Chen W."/>
            <person name="Choi C."/>
            <person name="Clum A."/>
            <person name="Dos Santos R.A."/>
            <person name="Damasio A.R."/>
            <person name="Diallinas G."/>
            <person name="Emri T."/>
            <person name="Fekete E."/>
            <person name="Flipphi M."/>
            <person name="Freyberg S."/>
            <person name="Gallo A."/>
            <person name="Gournas C."/>
            <person name="Habgood R."/>
            <person name="Hainaut M."/>
            <person name="Harispe M.L."/>
            <person name="Henrissat B."/>
            <person name="Hilden K.S."/>
            <person name="Hope R."/>
            <person name="Hossain A."/>
            <person name="Karabika E."/>
            <person name="Karaffa L."/>
            <person name="Karanyi Z."/>
            <person name="Krasevec N."/>
            <person name="Kuo A."/>
            <person name="Kusch H."/>
            <person name="LaButti K."/>
            <person name="Lagendijk E.L."/>
            <person name="Lapidus A."/>
            <person name="Levasseur A."/>
            <person name="Lindquist E."/>
            <person name="Lipzen A."/>
            <person name="Logrieco A.F."/>
            <person name="MacCabe A."/>
            <person name="Maekelae M.R."/>
            <person name="Malavazi I."/>
            <person name="Melin P."/>
            <person name="Meyer V."/>
            <person name="Mielnichuk N."/>
            <person name="Miskei M."/>
            <person name="Molnar A.P."/>
            <person name="Mule G."/>
            <person name="Ngan C.Y."/>
            <person name="Orejas M."/>
            <person name="Orosz E."/>
            <person name="Ouedraogo J.P."/>
            <person name="Overkamp K.M."/>
            <person name="Park H.-S."/>
            <person name="Perrone G."/>
            <person name="Piumi F."/>
            <person name="Punt P.J."/>
            <person name="Ram A.F."/>
            <person name="Ramon A."/>
            <person name="Rauscher S."/>
            <person name="Record E."/>
            <person name="Riano-Pachon D.M."/>
            <person name="Robert V."/>
            <person name="Roehrig J."/>
            <person name="Ruller R."/>
            <person name="Salamov A."/>
            <person name="Salih N.S."/>
            <person name="Samson R.A."/>
            <person name="Sandor E."/>
            <person name="Sanguinetti M."/>
            <person name="Schuetze T."/>
            <person name="Sepcic K."/>
            <person name="Shelest E."/>
            <person name="Sherlock G."/>
            <person name="Sophianopoulou V."/>
            <person name="Squina F.M."/>
            <person name="Sun H."/>
            <person name="Susca A."/>
            <person name="Todd R.B."/>
            <person name="Tsang A."/>
            <person name="Unkles S.E."/>
            <person name="van de Wiele N."/>
            <person name="van Rossen-Uffink D."/>
            <person name="Oliveira J.V."/>
            <person name="Vesth T.C."/>
            <person name="Visser J."/>
            <person name="Yu J.-H."/>
            <person name="Zhou M."/>
            <person name="Andersen M.R."/>
            <person name="Archer D.B."/>
            <person name="Baker S.E."/>
            <person name="Benoit I."/>
            <person name="Brakhage A.A."/>
            <person name="Braus G.H."/>
            <person name="Fischer R."/>
            <person name="Frisvad J.C."/>
            <person name="Goldman G.H."/>
            <person name="Houbraken J."/>
            <person name="Oakley B."/>
            <person name="Pocsi I."/>
            <person name="Scazzocchio C."/>
            <person name="Seiboth B."/>
            <person name="vanKuyk P.A."/>
            <person name="Wortman J."/>
            <person name="Dyer P.S."/>
            <person name="Grigoriev I.V."/>
        </authorList>
    </citation>
    <scope>NUCLEOTIDE SEQUENCE [LARGE SCALE GENOMIC DNA]</scope>
    <source>
        <strain evidence="12">ITEM 5010</strain>
    </source>
</reference>
<evidence type="ECO:0000313" key="12">
    <source>
        <dbReference type="Proteomes" id="UP000188318"/>
    </source>
</evidence>
<dbReference type="InterPro" id="IPR018246">
    <property type="entry name" value="AP_endonuc_F2_Zn_BS"/>
</dbReference>
<dbReference type="GO" id="GO:0006284">
    <property type="term" value="P:base-excision repair"/>
    <property type="evidence" value="ECO:0007669"/>
    <property type="project" value="TreeGrafter"/>
</dbReference>
<dbReference type="GO" id="GO:0008081">
    <property type="term" value="F:phosphoric diester hydrolase activity"/>
    <property type="evidence" value="ECO:0007669"/>
    <property type="project" value="TreeGrafter"/>
</dbReference>
<keyword evidence="12" id="KW-1185">Reference proteome</keyword>
<feature type="region of interest" description="Disordered" evidence="9">
    <location>
        <begin position="414"/>
        <end position="443"/>
    </location>
</feature>
<dbReference type="GO" id="GO:0003906">
    <property type="term" value="F:DNA-(apurinic or apyrimidinic site) endonuclease activity"/>
    <property type="evidence" value="ECO:0007669"/>
    <property type="project" value="TreeGrafter"/>
</dbReference>
<dbReference type="STRING" id="602072.A0A1R3RX95"/>
<feature type="domain" description="Xylose isomerase-like TIM barrel" evidence="10">
    <location>
        <begin position="174"/>
        <end position="423"/>
    </location>
</feature>